<evidence type="ECO:0000256" key="6">
    <source>
        <dbReference type="SAM" id="Phobius"/>
    </source>
</evidence>
<feature type="transmembrane region" description="Helical" evidence="6">
    <location>
        <begin position="127"/>
        <end position="146"/>
    </location>
</feature>
<evidence type="ECO:0000256" key="1">
    <source>
        <dbReference type="ARBA" id="ARBA00004141"/>
    </source>
</evidence>
<evidence type="ECO:0000256" key="4">
    <source>
        <dbReference type="ARBA" id="ARBA00022989"/>
    </source>
</evidence>
<dbReference type="Pfam" id="PF03649">
    <property type="entry name" value="UPF0014"/>
    <property type="match status" value="1"/>
</dbReference>
<evidence type="ECO:0000313" key="7">
    <source>
        <dbReference type="EMBL" id="MBO1109169.1"/>
    </source>
</evidence>
<dbReference type="Proteomes" id="UP000664658">
    <property type="component" value="Unassembled WGS sequence"/>
</dbReference>
<dbReference type="AlphaFoldDB" id="A0A8I1W7A5"/>
<feature type="transmembrane region" description="Helical" evidence="6">
    <location>
        <begin position="6"/>
        <end position="28"/>
    </location>
</feature>
<reference evidence="7" key="1">
    <citation type="submission" date="2021-03" db="EMBL/GenBank/DDBJ databases">
        <title>Plesiomonas shigelloides zfcc0051, isolated from zebrafish feces.</title>
        <authorList>
            <person name="Vanderhoek Z."/>
            <person name="Gaulke C."/>
        </authorList>
    </citation>
    <scope>NUCLEOTIDE SEQUENCE</scope>
    <source>
        <strain evidence="7">Zfcc0051</strain>
    </source>
</reference>
<dbReference type="RefSeq" id="WP_178026305.1">
    <property type="nucleotide sequence ID" value="NZ_JAFNAA010000015.1"/>
</dbReference>
<dbReference type="PANTHER" id="PTHR30028:SF0">
    <property type="entry name" value="PROTEIN ALUMINUM SENSITIVE 3"/>
    <property type="match status" value="1"/>
</dbReference>
<organism evidence="7 8">
    <name type="scientific">Plesiomonas shigelloides</name>
    <name type="common">Aeromonas shigelloides</name>
    <dbReference type="NCBI Taxonomy" id="703"/>
    <lineage>
        <taxon>Bacteria</taxon>
        <taxon>Pseudomonadati</taxon>
        <taxon>Pseudomonadota</taxon>
        <taxon>Gammaproteobacteria</taxon>
        <taxon>Enterobacterales</taxon>
        <taxon>Enterobacteriaceae</taxon>
        <taxon>Plesiomonas</taxon>
    </lineage>
</organism>
<accession>A0A8I1W7A5</accession>
<comment type="similarity">
    <text evidence="2">Belongs to the UPF0014 family.</text>
</comment>
<gene>
    <name evidence="7" type="primary">fetB</name>
    <name evidence="7" type="ORF">J2R62_13285</name>
</gene>
<sequence length="265" mass="29324">MDELFVSWIDVALGVLLLGIPLLLSRWLQLKLGKDIVKSSLRMIVQLALIGVYLEYLFKLNNLWVNAAWLLVMMSAAASNAIKRTPLPRKRLFLPVFAGISCGALLILGYLLVVILQPTPWFDARFAIPLAGMLLGNALTANYLVLDRFYRAVVNQQPMWMMDLSLGATPWEAALPYVRQAMRSAWSPTILSMATLGIVSLPGMMTGQILGGNSPLLAIKYQILVMLSLLACTTLSSTLMLMMSLRVTLTPQGVLDPELAKLYRE</sequence>
<keyword evidence="3 6" id="KW-0812">Transmembrane</keyword>
<feature type="transmembrane region" description="Helical" evidence="6">
    <location>
        <begin position="223"/>
        <end position="245"/>
    </location>
</feature>
<dbReference type="InterPro" id="IPR005226">
    <property type="entry name" value="UPF0014_fam"/>
</dbReference>
<comment type="caution">
    <text evidence="7">The sequence shown here is derived from an EMBL/GenBank/DDBJ whole genome shotgun (WGS) entry which is preliminary data.</text>
</comment>
<feature type="transmembrane region" description="Helical" evidence="6">
    <location>
        <begin position="94"/>
        <end position="115"/>
    </location>
</feature>
<evidence type="ECO:0000256" key="3">
    <source>
        <dbReference type="ARBA" id="ARBA00022692"/>
    </source>
</evidence>
<feature type="transmembrane region" description="Helical" evidence="6">
    <location>
        <begin position="190"/>
        <end position="211"/>
    </location>
</feature>
<keyword evidence="4 6" id="KW-1133">Transmembrane helix</keyword>
<evidence type="ECO:0000313" key="8">
    <source>
        <dbReference type="Proteomes" id="UP000664658"/>
    </source>
</evidence>
<name>A0A8I1W7A5_PLESH</name>
<protein>
    <submittedName>
        <fullName evidence="7">Iron export ABC transporter permease subunit FetB</fullName>
    </submittedName>
</protein>
<keyword evidence="5 6" id="KW-0472">Membrane</keyword>
<evidence type="ECO:0000256" key="5">
    <source>
        <dbReference type="ARBA" id="ARBA00023136"/>
    </source>
</evidence>
<feature type="transmembrane region" description="Helical" evidence="6">
    <location>
        <begin position="64"/>
        <end position="82"/>
    </location>
</feature>
<comment type="subcellular location">
    <subcellularLocation>
        <location evidence="1">Membrane</location>
        <topology evidence="1">Multi-pass membrane protein</topology>
    </subcellularLocation>
</comment>
<feature type="transmembrane region" description="Helical" evidence="6">
    <location>
        <begin position="40"/>
        <end position="58"/>
    </location>
</feature>
<evidence type="ECO:0000256" key="2">
    <source>
        <dbReference type="ARBA" id="ARBA00005268"/>
    </source>
</evidence>
<proteinExistence type="inferred from homology"/>
<dbReference type="EMBL" id="JAFNAA010000015">
    <property type="protein sequence ID" value="MBO1109169.1"/>
    <property type="molecule type" value="Genomic_DNA"/>
</dbReference>
<dbReference type="GO" id="GO:0005886">
    <property type="term" value="C:plasma membrane"/>
    <property type="evidence" value="ECO:0007669"/>
    <property type="project" value="TreeGrafter"/>
</dbReference>
<dbReference type="PANTHER" id="PTHR30028">
    <property type="entry name" value="UPF0014 INNER MEMBRANE PROTEIN YBBM-RELATED"/>
    <property type="match status" value="1"/>
</dbReference>